<keyword evidence="4 6" id="KW-0143">Chaperone</keyword>
<evidence type="ECO:0000313" key="12">
    <source>
        <dbReference type="Proteomes" id="UP001595793"/>
    </source>
</evidence>
<dbReference type="InterPro" id="IPR018368">
    <property type="entry name" value="ClpA/B_CS1"/>
</dbReference>
<dbReference type="GO" id="GO:0005524">
    <property type="term" value="F:ATP binding"/>
    <property type="evidence" value="ECO:0007669"/>
    <property type="project" value="UniProtKB-KW"/>
</dbReference>
<gene>
    <name evidence="11" type="ORF">ACFOS1_19910</name>
</gene>
<feature type="domain" description="UVR" evidence="9">
    <location>
        <begin position="456"/>
        <end position="491"/>
    </location>
</feature>
<dbReference type="Gene3D" id="1.10.1780.10">
    <property type="entry name" value="Clp, N-terminal domain"/>
    <property type="match status" value="1"/>
</dbReference>
<dbReference type="SMART" id="SM01086">
    <property type="entry name" value="ClpB_D2-small"/>
    <property type="match status" value="1"/>
</dbReference>
<dbReference type="InterPro" id="IPR001943">
    <property type="entry name" value="UVR_dom"/>
</dbReference>
<feature type="domain" description="Clp R" evidence="10">
    <location>
        <begin position="1"/>
        <end position="149"/>
    </location>
</feature>
<proteinExistence type="inferred from homology"/>
<keyword evidence="2 6" id="KW-0547">Nucleotide-binding</keyword>
<dbReference type="EMBL" id="JBHSAS010000034">
    <property type="protein sequence ID" value="MFC4029693.1"/>
    <property type="molecule type" value="Genomic_DNA"/>
</dbReference>
<dbReference type="Pfam" id="PF07724">
    <property type="entry name" value="AAA_2"/>
    <property type="match status" value="1"/>
</dbReference>
<dbReference type="PROSITE" id="PS00870">
    <property type="entry name" value="CLPAB_1"/>
    <property type="match status" value="1"/>
</dbReference>
<keyword evidence="1 5" id="KW-0677">Repeat</keyword>
<feature type="region of interest" description="Disordered" evidence="8">
    <location>
        <begin position="839"/>
        <end position="861"/>
    </location>
</feature>
<evidence type="ECO:0000256" key="1">
    <source>
        <dbReference type="ARBA" id="ARBA00022737"/>
    </source>
</evidence>
<evidence type="ECO:0000256" key="6">
    <source>
        <dbReference type="RuleBase" id="RU004432"/>
    </source>
</evidence>
<evidence type="ECO:0000256" key="5">
    <source>
        <dbReference type="PROSITE-ProRule" id="PRU01251"/>
    </source>
</evidence>
<dbReference type="CDD" id="cd00009">
    <property type="entry name" value="AAA"/>
    <property type="match status" value="1"/>
</dbReference>
<dbReference type="RefSeq" id="WP_386270467.1">
    <property type="nucleotide sequence ID" value="NZ_JBHSAS010000034.1"/>
</dbReference>
<evidence type="ECO:0000313" key="11">
    <source>
        <dbReference type="EMBL" id="MFC4029693.1"/>
    </source>
</evidence>
<keyword evidence="3 6" id="KW-0067">ATP-binding</keyword>
<dbReference type="InterPro" id="IPR050130">
    <property type="entry name" value="ClpA_ClpB"/>
</dbReference>
<dbReference type="InterPro" id="IPR036628">
    <property type="entry name" value="Clp_N_dom_sf"/>
</dbReference>
<protein>
    <submittedName>
        <fullName evidence="11">ATP-dependent Clp protease ATP-binding subunit</fullName>
    </submittedName>
</protein>
<dbReference type="PANTHER" id="PTHR11638:SF18">
    <property type="entry name" value="HEAT SHOCK PROTEIN 104"/>
    <property type="match status" value="1"/>
</dbReference>
<dbReference type="InterPro" id="IPR003593">
    <property type="entry name" value="AAA+_ATPase"/>
</dbReference>
<dbReference type="InterPro" id="IPR041546">
    <property type="entry name" value="ClpA/ClpB_AAA_lid"/>
</dbReference>
<dbReference type="PROSITE" id="PS50151">
    <property type="entry name" value="UVR"/>
    <property type="match status" value="1"/>
</dbReference>
<keyword evidence="12" id="KW-1185">Reference proteome</keyword>
<dbReference type="CDD" id="cd19499">
    <property type="entry name" value="RecA-like_ClpB_Hsp104-like"/>
    <property type="match status" value="1"/>
</dbReference>
<evidence type="ECO:0000259" key="10">
    <source>
        <dbReference type="PROSITE" id="PS51903"/>
    </source>
</evidence>
<name>A0ABV8HCK4_9FLAO</name>
<organism evidence="11 12">
    <name type="scientific">Zunongwangia endophytica</name>
    <dbReference type="NCBI Taxonomy" id="1808945"/>
    <lineage>
        <taxon>Bacteria</taxon>
        <taxon>Pseudomonadati</taxon>
        <taxon>Bacteroidota</taxon>
        <taxon>Flavobacteriia</taxon>
        <taxon>Flavobacteriales</taxon>
        <taxon>Flavobacteriaceae</taxon>
        <taxon>Zunongwangia</taxon>
    </lineage>
</organism>
<dbReference type="SMART" id="SM00382">
    <property type="entry name" value="AAA"/>
    <property type="match status" value="2"/>
</dbReference>
<dbReference type="Proteomes" id="UP001595793">
    <property type="component" value="Unassembled WGS sequence"/>
</dbReference>
<feature type="region of interest" description="Disordered" evidence="8">
    <location>
        <begin position="156"/>
        <end position="201"/>
    </location>
</feature>
<keyword evidence="11" id="KW-0645">Protease</keyword>
<dbReference type="PRINTS" id="PR00300">
    <property type="entry name" value="CLPPROTEASEA"/>
</dbReference>
<dbReference type="Pfam" id="PF17871">
    <property type="entry name" value="AAA_lid_9"/>
    <property type="match status" value="1"/>
</dbReference>
<dbReference type="InterPro" id="IPR027417">
    <property type="entry name" value="P-loop_NTPase"/>
</dbReference>
<evidence type="ECO:0000256" key="2">
    <source>
        <dbReference type="ARBA" id="ARBA00022741"/>
    </source>
</evidence>
<evidence type="ECO:0000256" key="7">
    <source>
        <dbReference type="SAM" id="Coils"/>
    </source>
</evidence>
<sequence length="861" mass="96432">MDDNFSPRVKDVIAYSKEEALRLGHDFIGTEHLMLGLLRDGDGKAINILNALDIDLSHLRRKVEILSPANPNMTAVSNEKKNLHLTRQAERALKTTFLEAKLFQSPNINTAHLLLCILRNENDPTTKLLNKLKIDYDGVKDQFKFMIANDDSDYTQGPAAESFSDDDSTDDATKDNPFSGTGSAGGGGSTGKTNKKSKTPVLDNFGRDLTAMAEADKLDPVVGREKEIERVSQILSRRKKNNPLLIGEPGVGKSAIAEGLALRIVKRKVSRILFDKRVVTLDLASLVAGTKYRGQFEERMKAVMNELEKNDDIILFIDEIHTIVGAGGATGSLDASNMFKPALARGEIQCIGATTLDEYRQYIEKDGALERRFQKVIVEPTSVEETIEILNNIKDKYEDHHNVEYTQEAIEACVKLTNRYMTDRFLPDKAIDALDEAGSRVHITNIDVPKQILDLERKLEEVREKKNTVVKKQKYEEAAKLRDDEKNLEKELAIAQERWEEDSKKHKEIVSEDSVADVVSMMTGVPVNRIAQTESNKLVELPNKIKGKVIGQDDAVAKVVKAIQRNRAGLKDPNKPIGSFIFLGQTGVGKTQLAKVLARELFDNEDTLIRIDMSEYMEKFAVSRLIGAPPGYVGYEEGGQLTEKVRRKPYAVILLDEVEKAHPDVFNMMLQVLDDGYLTDSLGRKIDFRNTIIIMTSNIGARKLKDFGQGIGFGTQSQRAQADENTRGVIQNALKKAFSPEFLNRIDDVIVFNALEREHIHNIIDIELEKLYGRIGGLGYELKLSDEAKDFIAEKGFDKQYGARPLNRAIQKYIEDALAEEIINSKISEGDVIEMDYKEGESELSIKVDKSKDTEESEPKK</sequence>
<comment type="similarity">
    <text evidence="6">Belongs to the ClpA/ClpB family.</text>
</comment>
<dbReference type="Pfam" id="PF10431">
    <property type="entry name" value="ClpB_D2-small"/>
    <property type="match status" value="1"/>
</dbReference>
<dbReference type="Pfam" id="PF02861">
    <property type="entry name" value="Clp_N"/>
    <property type="match status" value="1"/>
</dbReference>
<dbReference type="SUPFAM" id="SSF52540">
    <property type="entry name" value="P-loop containing nucleoside triphosphate hydrolases"/>
    <property type="match status" value="2"/>
</dbReference>
<keyword evidence="7" id="KW-0175">Coiled coil</keyword>
<accession>A0ABV8HCK4</accession>
<comment type="caution">
    <text evidence="11">The sequence shown here is derived from an EMBL/GenBank/DDBJ whole genome shotgun (WGS) entry which is preliminary data.</text>
</comment>
<dbReference type="GO" id="GO:0006508">
    <property type="term" value="P:proteolysis"/>
    <property type="evidence" value="ECO:0007669"/>
    <property type="project" value="UniProtKB-KW"/>
</dbReference>
<dbReference type="Gene3D" id="4.10.860.10">
    <property type="entry name" value="UVR domain"/>
    <property type="match status" value="1"/>
</dbReference>
<dbReference type="InterPro" id="IPR004176">
    <property type="entry name" value="Clp_R_N"/>
</dbReference>
<dbReference type="InterPro" id="IPR019489">
    <property type="entry name" value="Clp_ATPase_C"/>
</dbReference>
<dbReference type="PROSITE" id="PS51903">
    <property type="entry name" value="CLP_R"/>
    <property type="match status" value="1"/>
</dbReference>
<dbReference type="Pfam" id="PF00004">
    <property type="entry name" value="AAA"/>
    <property type="match status" value="1"/>
</dbReference>
<dbReference type="InterPro" id="IPR001270">
    <property type="entry name" value="ClpA/B"/>
</dbReference>
<evidence type="ECO:0000256" key="3">
    <source>
        <dbReference type="ARBA" id="ARBA00022840"/>
    </source>
</evidence>
<dbReference type="PANTHER" id="PTHR11638">
    <property type="entry name" value="ATP-DEPENDENT CLP PROTEASE"/>
    <property type="match status" value="1"/>
</dbReference>
<dbReference type="Gene3D" id="1.10.8.60">
    <property type="match status" value="2"/>
</dbReference>
<dbReference type="PROSITE" id="PS00871">
    <property type="entry name" value="CLPAB_2"/>
    <property type="match status" value="1"/>
</dbReference>
<dbReference type="InterPro" id="IPR028299">
    <property type="entry name" value="ClpA/B_CS2"/>
</dbReference>
<feature type="coiled-coil region" evidence="7">
    <location>
        <begin position="452"/>
        <end position="498"/>
    </location>
</feature>
<dbReference type="InterPro" id="IPR003959">
    <property type="entry name" value="ATPase_AAA_core"/>
</dbReference>
<keyword evidence="11" id="KW-0378">Hydrolase</keyword>
<evidence type="ECO:0000259" key="9">
    <source>
        <dbReference type="PROSITE" id="PS50151"/>
    </source>
</evidence>
<reference evidence="12" key="1">
    <citation type="journal article" date="2019" name="Int. J. Syst. Evol. Microbiol.">
        <title>The Global Catalogue of Microorganisms (GCM) 10K type strain sequencing project: providing services to taxonomists for standard genome sequencing and annotation.</title>
        <authorList>
            <consortium name="The Broad Institute Genomics Platform"/>
            <consortium name="The Broad Institute Genome Sequencing Center for Infectious Disease"/>
            <person name="Wu L."/>
            <person name="Ma J."/>
        </authorList>
    </citation>
    <scope>NUCLEOTIDE SEQUENCE [LARGE SCALE GENOMIC DNA]</scope>
    <source>
        <strain evidence="12">CECT 9128</strain>
    </source>
</reference>
<evidence type="ECO:0000256" key="8">
    <source>
        <dbReference type="SAM" id="MobiDB-lite"/>
    </source>
</evidence>
<dbReference type="GO" id="GO:0008233">
    <property type="term" value="F:peptidase activity"/>
    <property type="evidence" value="ECO:0007669"/>
    <property type="project" value="UniProtKB-KW"/>
</dbReference>
<evidence type="ECO:0000256" key="4">
    <source>
        <dbReference type="ARBA" id="ARBA00023186"/>
    </source>
</evidence>
<dbReference type="SUPFAM" id="SSF81923">
    <property type="entry name" value="Double Clp-N motif"/>
    <property type="match status" value="1"/>
</dbReference>
<dbReference type="Gene3D" id="3.40.50.300">
    <property type="entry name" value="P-loop containing nucleotide triphosphate hydrolases"/>
    <property type="match status" value="2"/>
</dbReference>